<name>A0ABT7DUL5_9ACTN</name>
<dbReference type="RefSeq" id="WP_283833152.1">
    <property type="nucleotide sequence ID" value="NZ_JASJEU010000025.1"/>
</dbReference>
<dbReference type="EMBL" id="JASJEU010000025">
    <property type="protein sequence ID" value="MDJ1651800.1"/>
    <property type="molecule type" value="Genomic_DNA"/>
</dbReference>
<proteinExistence type="predicted"/>
<accession>A0ABT7DUL5</accession>
<evidence type="ECO:0000313" key="1">
    <source>
        <dbReference type="EMBL" id="MDJ1651800.1"/>
    </source>
</evidence>
<sequence length="127" mass="14160">MPSFSTCPKETLDAIHALFSALGKPTELGITDQAALCDDLQFGSNFHPVFALTEHFQAHDSGNKGYTYNSSRGDHLSVPGYTEEGEVVVMDVSFHKGETYLRLNLFPSEPQEVHDALFELLRKLETR</sequence>
<evidence type="ECO:0000313" key="2">
    <source>
        <dbReference type="Proteomes" id="UP001232750"/>
    </source>
</evidence>
<gene>
    <name evidence="1" type="ORF">QNJ86_13395</name>
</gene>
<comment type="caution">
    <text evidence="1">The sequence shown here is derived from an EMBL/GenBank/DDBJ whole genome shotgun (WGS) entry which is preliminary data.</text>
</comment>
<reference evidence="1 2" key="1">
    <citation type="submission" date="2023-05" db="EMBL/GenBank/DDBJ databases">
        <title>Gordonibacter KGMB12511T sp. nov., isolated from faeces of healthy Korean.</title>
        <authorList>
            <person name="Kim H.S."/>
            <person name="Kim J.-S."/>
            <person name="Suh M.K."/>
            <person name="Eom M.K."/>
            <person name="Do H.E."/>
            <person name="Lee J.-S."/>
        </authorList>
    </citation>
    <scope>NUCLEOTIDE SEQUENCE [LARGE SCALE GENOMIC DNA]</scope>
    <source>
        <strain evidence="1 2">KGMB12511</strain>
    </source>
</reference>
<keyword evidence="2" id="KW-1185">Reference proteome</keyword>
<organism evidence="1 2">
    <name type="scientific">Gordonibacter faecis</name>
    <dbReference type="NCBI Taxonomy" id="3047475"/>
    <lineage>
        <taxon>Bacteria</taxon>
        <taxon>Bacillati</taxon>
        <taxon>Actinomycetota</taxon>
        <taxon>Coriobacteriia</taxon>
        <taxon>Eggerthellales</taxon>
        <taxon>Eggerthellaceae</taxon>
        <taxon>Gordonibacter</taxon>
    </lineage>
</organism>
<protein>
    <submittedName>
        <fullName evidence="1">Uncharacterized protein</fullName>
    </submittedName>
</protein>
<dbReference type="Proteomes" id="UP001232750">
    <property type="component" value="Unassembled WGS sequence"/>
</dbReference>